<dbReference type="KEGG" id="nfr:ERS450000_05923"/>
<dbReference type="RefSeq" id="WP_159005519.1">
    <property type="nucleotide sequence ID" value="NZ_CP031418.1"/>
</dbReference>
<dbReference type="Proteomes" id="UP000057820">
    <property type="component" value="Plasmid 2"/>
</dbReference>
<evidence type="ECO:0000256" key="1">
    <source>
        <dbReference type="SAM" id="MobiDB-lite"/>
    </source>
</evidence>
<feature type="region of interest" description="Disordered" evidence="1">
    <location>
        <begin position="1"/>
        <end position="30"/>
    </location>
</feature>
<dbReference type="AlphaFoldDB" id="A0A0H5P8Q6"/>
<name>A0A0H5P8Q6_NOCFR</name>
<gene>
    <name evidence="2" type="ORF">ERS450000_05923</name>
</gene>
<reference evidence="3" key="1">
    <citation type="submission" date="2015-03" db="EMBL/GenBank/DDBJ databases">
        <authorList>
            <consortium name="Pathogen Informatics"/>
        </authorList>
    </citation>
    <scope>NUCLEOTIDE SEQUENCE [LARGE SCALE GENOMIC DNA]</scope>
    <source>
        <strain evidence="3">NCTC11134</strain>
        <plasmid evidence="3">2</plasmid>
    </source>
</reference>
<sequence length="57" mass="6195">MSEEQAPAEGEGGQVIDAAHRFGQQERRRPTLSAAEIEAYRSAGLSDEDIAELFSTD</sequence>
<accession>A0A0H5P8Q6</accession>
<dbReference type="EMBL" id="LN868939">
    <property type="protein sequence ID" value="CRY84220.1"/>
    <property type="molecule type" value="Genomic_DNA"/>
</dbReference>
<evidence type="ECO:0000313" key="3">
    <source>
        <dbReference type="Proteomes" id="UP000057820"/>
    </source>
</evidence>
<protein>
    <submittedName>
        <fullName evidence="2">Uncharacterized protein</fullName>
    </submittedName>
</protein>
<evidence type="ECO:0000313" key="2">
    <source>
        <dbReference type="EMBL" id="CRY84220.1"/>
    </source>
</evidence>
<geneLocation type="plasmid" evidence="2">
    <name>2</name>
</geneLocation>
<proteinExistence type="predicted"/>
<keyword evidence="2" id="KW-0614">Plasmid</keyword>
<organism evidence="2 3">
    <name type="scientific">Nocardia farcinica</name>
    <dbReference type="NCBI Taxonomy" id="37329"/>
    <lineage>
        <taxon>Bacteria</taxon>
        <taxon>Bacillati</taxon>
        <taxon>Actinomycetota</taxon>
        <taxon>Actinomycetes</taxon>
        <taxon>Mycobacteriales</taxon>
        <taxon>Nocardiaceae</taxon>
        <taxon>Nocardia</taxon>
    </lineage>
</organism>
<feature type="compositionally biased region" description="Basic and acidic residues" evidence="1">
    <location>
        <begin position="18"/>
        <end position="29"/>
    </location>
</feature>